<protein>
    <submittedName>
        <fullName evidence="1">Biliverdin-producing heme oxygenase</fullName>
    </submittedName>
</protein>
<name>A0ABU6J2T2_9BURK</name>
<dbReference type="InterPro" id="IPR016084">
    <property type="entry name" value="Haem_Oase-like_multi-hlx"/>
</dbReference>
<keyword evidence="2" id="KW-1185">Reference proteome</keyword>
<dbReference type="SUPFAM" id="SSF48613">
    <property type="entry name" value="Heme oxygenase-like"/>
    <property type="match status" value="1"/>
</dbReference>
<dbReference type="RefSeq" id="WP_326504689.1">
    <property type="nucleotide sequence ID" value="NZ_JAWIIV010000001.1"/>
</dbReference>
<sequence>MINKLIAIEALRAATRDAHERLEHDLQVARPDASRDDYLHYLQDLRGWMLPFDAALWSAAWPAAMEAQARAGKLDWIDCDLRAAGMSQDAIHALPEAGFTPDLATLPARFGIAYVIEGAQLGTKVLAKALAPKLAPWSPRWLAGYGESNAKKWRTFVECLESSLASMEAQRVAAMAAADAFASLADWFAQRRQARLEGVPGAAVAVQSQAMA</sequence>
<dbReference type="Proteomes" id="UP001352263">
    <property type="component" value="Unassembled WGS sequence"/>
</dbReference>
<dbReference type="EMBL" id="JAWIIV010000001">
    <property type="protein sequence ID" value="MEC4717946.1"/>
    <property type="molecule type" value="Genomic_DNA"/>
</dbReference>
<gene>
    <name evidence="1" type="ORF">RY831_02175</name>
</gene>
<evidence type="ECO:0000313" key="1">
    <source>
        <dbReference type="EMBL" id="MEC4717946.1"/>
    </source>
</evidence>
<reference evidence="1 2" key="1">
    <citation type="submission" date="2023-10" db="EMBL/GenBank/DDBJ databases">
        <title>Noviherbaspirillum sp. CPCC 100848 genome assembly.</title>
        <authorList>
            <person name="Li X.Y."/>
            <person name="Fang X.M."/>
        </authorList>
    </citation>
    <scope>NUCLEOTIDE SEQUENCE [LARGE SCALE GENOMIC DNA]</scope>
    <source>
        <strain evidence="1 2">CPCC 100848</strain>
    </source>
</reference>
<accession>A0ABU6J2T2</accession>
<comment type="caution">
    <text evidence="1">The sequence shown here is derived from an EMBL/GenBank/DDBJ whole genome shotgun (WGS) entry which is preliminary data.</text>
</comment>
<dbReference type="Gene3D" id="1.20.910.10">
    <property type="entry name" value="Heme oxygenase-like"/>
    <property type="match status" value="1"/>
</dbReference>
<evidence type="ECO:0000313" key="2">
    <source>
        <dbReference type="Proteomes" id="UP001352263"/>
    </source>
</evidence>
<organism evidence="1 2">
    <name type="scientific">Noviherbaspirillum album</name>
    <dbReference type="NCBI Taxonomy" id="3080276"/>
    <lineage>
        <taxon>Bacteria</taxon>
        <taxon>Pseudomonadati</taxon>
        <taxon>Pseudomonadota</taxon>
        <taxon>Betaproteobacteria</taxon>
        <taxon>Burkholderiales</taxon>
        <taxon>Oxalobacteraceae</taxon>
        <taxon>Noviherbaspirillum</taxon>
    </lineage>
</organism>
<dbReference type="InterPro" id="IPR016053">
    <property type="entry name" value="Haem_Oase-like"/>
</dbReference>
<dbReference type="CDD" id="cd19166">
    <property type="entry name" value="HemeO-bac"/>
    <property type="match status" value="1"/>
</dbReference>
<proteinExistence type="predicted"/>
<dbReference type="Pfam" id="PF01126">
    <property type="entry name" value="Heme_oxygenase"/>
    <property type="match status" value="1"/>
</dbReference>